<evidence type="ECO:0000256" key="4">
    <source>
        <dbReference type="ARBA" id="ARBA00022884"/>
    </source>
</evidence>
<dbReference type="PANTHER" id="PTHR17224">
    <property type="entry name" value="PEPTIDYL-TRNA HYDROLASE"/>
    <property type="match status" value="1"/>
</dbReference>
<comment type="similarity">
    <text evidence="5 8 10">Belongs to the PTH family.</text>
</comment>
<name>A0A1H3KZL1_9FIRM</name>
<keyword evidence="12" id="KW-1185">Reference proteome</keyword>
<dbReference type="CDD" id="cd00462">
    <property type="entry name" value="PTH"/>
    <property type="match status" value="1"/>
</dbReference>
<dbReference type="FunFam" id="3.40.50.1470:FF:000001">
    <property type="entry name" value="Peptidyl-tRNA hydrolase"/>
    <property type="match status" value="1"/>
</dbReference>
<feature type="binding site" evidence="8">
    <location>
        <position position="14"/>
    </location>
    <ligand>
        <name>tRNA</name>
        <dbReference type="ChEBI" id="CHEBI:17843"/>
    </ligand>
</feature>
<dbReference type="EMBL" id="FNQE01000002">
    <property type="protein sequence ID" value="SDY57085.1"/>
    <property type="molecule type" value="Genomic_DNA"/>
</dbReference>
<accession>A0A1H3KZL1</accession>
<evidence type="ECO:0000313" key="12">
    <source>
        <dbReference type="Proteomes" id="UP000198625"/>
    </source>
</evidence>
<evidence type="ECO:0000256" key="1">
    <source>
        <dbReference type="ARBA" id="ARBA00013260"/>
    </source>
</evidence>
<dbReference type="OrthoDB" id="9800507at2"/>
<feature type="binding site" evidence="8">
    <location>
        <position position="112"/>
    </location>
    <ligand>
        <name>tRNA</name>
        <dbReference type="ChEBI" id="CHEBI:17843"/>
    </ligand>
</feature>
<organism evidence="11 12">
    <name type="scientific">Proteiniborus ethanoligenes</name>
    <dbReference type="NCBI Taxonomy" id="415015"/>
    <lineage>
        <taxon>Bacteria</taxon>
        <taxon>Bacillati</taxon>
        <taxon>Bacillota</taxon>
        <taxon>Clostridia</taxon>
        <taxon>Eubacteriales</taxon>
        <taxon>Proteiniborus</taxon>
    </lineage>
</organism>
<feature type="binding site" evidence="8">
    <location>
        <position position="66"/>
    </location>
    <ligand>
        <name>tRNA</name>
        <dbReference type="ChEBI" id="CHEBI:17843"/>
    </ligand>
</feature>
<sequence length="193" mass="21315">MYAVIGLGNPGNQYKGTRHNVGFDTIDCIAQRNNVKVTKIKFKAVYGEAQIGGQKVLLAKPQTYMNRSGESVLELLNFYKIPLENLIVIVDDVDIKYGALRIRTKGSAGTHNGMKSIIHLLQSDNFPRVKIGIGKPKEHQDLADFVLSRFSKDDRITIDSTIEQAAKAVEKIVTHGINTAMNEFNQNTDSPGA</sequence>
<dbReference type="STRING" id="415015.SAMN05660462_00371"/>
<feature type="site" description="Discriminates between blocked and unblocked aminoacyl-tRNA" evidence="8">
    <location>
        <position position="9"/>
    </location>
</feature>
<dbReference type="SUPFAM" id="SSF53178">
    <property type="entry name" value="Peptidyl-tRNA hydrolase-like"/>
    <property type="match status" value="1"/>
</dbReference>
<evidence type="ECO:0000313" key="11">
    <source>
        <dbReference type="EMBL" id="SDY57085.1"/>
    </source>
</evidence>
<dbReference type="HAMAP" id="MF_00083">
    <property type="entry name" value="Pept_tRNA_hydro_bact"/>
    <property type="match status" value="1"/>
</dbReference>
<evidence type="ECO:0000256" key="2">
    <source>
        <dbReference type="ARBA" id="ARBA00022555"/>
    </source>
</evidence>
<dbReference type="InterPro" id="IPR036416">
    <property type="entry name" value="Pept_tRNA_hydro_sf"/>
</dbReference>
<evidence type="ECO:0000256" key="9">
    <source>
        <dbReference type="RuleBase" id="RU000673"/>
    </source>
</evidence>
<proteinExistence type="inferred from homology"/>
<comment type="subcellular location">
    <subcellularLocation>
        <location evidence="8">Cytoplasm</location>
    </subcellularLocation>
</comment>
<comment type="function">
    <text evidence="8">Catalyzes the release of premature peptidyl moieties from peptidyl-tRNA molecules trapped in stalled 50S ribosomal subunits, and thus maintains levels of free tRNAs and 50S ribosomes.</text>
</comment>
<evidence type="ECO:0000256" key="6">
    <source>
        <dbReference type="ARBA" id="ARBA00048707"/>
    </source>
</evidence>
<keyword evidence="2 8" id="KW-0820">tRNA-binding</keyword>
<dbReference type="Pfam" id="PF01195">
    <property type="entry name" value="Pept_tRNA_hydro"/>
    <property type="match status" value="1"/>
</dbReference>
<dbReference type="EC" id="3.1.1.29" evidence="1 8"/>
<evidence type="ECO:0000256" key="3">
    <source>
        <dbReference type="ARBA" id="ARBA00022801"/>
    </source>
</evidence>
<comment type="subunit">
    <text evidence="8">Monomer.</text>
</comment>
<dbReference type="GO" id="GO:0006515">
    <property type="term" value="P:protein quality control for misfolded or incompletely synthesized proteins"/>
    <property type="evidence" value="ECO:0007669"/>
    <property type="project" value="UniProtKB-UniRule"/>
</dbReference>
<dbReference type="Proteomes" id="UP000198625">
    <property type="component" value="Unassembled WGS sequence"/>
</dbReference>
<evidence type="ECO:0000256" key="10">
    <source>
        <dbReference type="RuleBase" id="RU004320"/>
    </source>
</evidence>
<protein>
    <recommendedName>
        <fullName evidence="7 8">Peptidyl-tRNA hydrolase</fullName>
        <shortName evidence="8">Pth</shortName>
        <ecNumber evidence="1 8">3.1.1.29</ecNumber>
    </recommendedName>
</protein>
<comment type="catalytic activity">
    <reaction evidence="6 8 9">
        <text>an N-acyl-L-alpha-aminoacyl-tRNA + H2O = an N-acyl-L-amino acid + a tRNA + H(+)</text>
        <dbReference type="Rhea" id="RHEA:54448"/>
        <dbReference type="Rhea" id="RHEA-COMP:10123"/>
        <dbReference type="Rhea" id="RHEA-COMP:13883"/>
        <dbReference type="ChEBI" id="CHEBI:15377"/>
        <dbReference type="ChEBI" id="CHEBI:15378"/>
        <dbReference type="ChEBI" id="CHEBI:59874"/>
        <dbReference type="ChEBI" id="CHEBI:78442"/>
        <dbReference type="ChEBI" id="CHEBI:138191"/>
        <dbReference type="EC" id="3.1.1.29"/>
    </reaction>
</comment>
<dbReference type="GO" id="GO:0072344">
    <property type="term" value="P:rescue of stalled ribosome"/>
    <property type="evidence" value="ECO:0007669"/>
    <property type="project" value="UniProtKB-UniRule"/>
</dbReference>
<dbReference type="PROSITE" id="PS01196">
    <property type="entry name" value="PEPT_TRNA_HYDROL_2"/>
    <property type="match status" value="1"/>
</dbReference>
<evidence type="ECO:0000256" key="8">
    <source>
        <dbReference type="HAMAP-Rule" id="MF_00083"/>
    </source>
</evidence>
<gene>
    <name evidence="8" type="primary">pth</name>
    <name evidence="11" type="ORF">SAMN05660462_00371</name>
</gene>
<reference evidence="11 12" key="1">
    <citation type="submission" date="2016-10" db="EMBL/GenBank/DDBJ databases">
        <authorList>
            <person name="de Groot N.N."/>
        </authorList>
    </citation>
    <scope>NUCLEOTIDE SEQUENCE [LARGE SCALE GENOMIC DNA]</scope>
    <source>
        <strain evidence="11 12">DSM 21650</strain>
    </source>
</reference>
<dbReference type="InterPro" id="IPR001328">
    <property type="entry name" value="Pept_tRNA_hydro"/>
</dbReference>
<dbReference type="PANTHER" id="PTHR17224:SF1">
    <property type="entry name" value="PEPTIDYL-TRNA HYDROLASE"/>
    <property type="match status" value="1"/>
</dbReference>
<evidence type="ECO:0000256" key="5">
    <source>
        <dbReference type="ARBA" id="ARBA00038063"/>
    </source>
</evidence>
<dbReference type="Gene3D" id="3.40.50.1470">
    <property type="entry name" value="Peptidyl-tRNA hydrolase"/>
    <property type="match status" value="1"/>
</dbReference>
<feature type="binding site" evidence="8">
    <location>
        <position position="64"/>
    </location>
    <ligand>
        <name>tRNA</name>
        <dbReference type="ChEBI" id="CHEBI:17843"/>
    </ligand>
</feature>
<keyword evidence="8" id="KW-0963">Cytoplasm</keyword>
<dbReference type="InterPro" id="IPR018171">
    <property type="entry name" value="Pept_tRNA_hydro_CS"/>
</dbReference>
<feature type="active site" description="Proton acceptor" evidence="8">
    <location>
        <position position="19"/>
    </location>
</feature>
<dbReference type="GO" id="GO:0005737">
    <property type="term" value="C:cytoplasm"/>
    <property type="evidence" value="ECO:0007669"/>
    <property type="project" value="UniProtKB-SubCell"/>
</dbReference>
<dbReference type="AlphaFoldDB" id="A0A1H3KZL1"/>
<dbReference type="GO" id="GO:0004045">
    <property type="term" value="F:peptidyl-tRNA hydrolase activity"/>
    <property type="evidence" value="ECO:0007669"/>
    <property type="project" value="UniProtKB-UniRule"/>
</dbReference>
<dbReference type="RefSeq" id="WP_091726370.1">
    <property type="nucleotide sequence ID" value="NZ_FNQE01000002.1"/>
</dbReference>
<dbReference type="PROSITE" id="PS01195">
    <property type="entry name" value="PEPT_TRNA_HYDROL_1"/>
    <property type="match status" value="1"/>
</dbReference>
<keyword evidence="3 8" id="KW-0378">Hydrolase</keyword>
<comment type="function">
    <text evidence="8">Hydrolyzes ribosome-free peptidyl-tRNAs (with 1 or more amino acids incorporated), which drop off the ribosome during protein synthesis, or as a result of ribosome stalling.</text>
</comment>
<keyword evidence="4 8" id="KW-0694">RNA-binding</keyword>
<feature type="site" description="Stabilizes the basic form of H active site to accept a proton" evidence="8">
    <location>
        <position position="91"/>
    </location>
</feature>
<dbReference type="GO" id="GO:0000049">
    <property type="term" value="F:tRNA binding"/>
    <property type="evidence" value="ECO:0007669"/>
    <property type="project" value="UniProtKB-UniRule"/>
</dbReference>
<evidence type="ECO:0000256" key="7">
    <source>
        <dbReference type="ARBA" id="ARBA00050038"/>
    </source>
</evidence>
<dbReference type="NCBIfam" id="TIGR00447">
    <property type="entry name" value="pth"/>
    <property type="match status" value="1"/>
</dbReference>